<evidence type="ECO:0000256" key="1">
    <source>
        <dbReference type="ARBA" id="ARBA00004196"/>
    </source>
</evidence>
<dbReference type="PROSITE" id="PS51352">
    <property type="entry name" value="THIOREDOXIN_2"/>
    <property type="match status" value="1"/>
</dbReference>
<keyword evidence="5" id="KW-0812">Transmembrane</keyword>
<dbReference type="PANTHER" id="PTHR42852">
    <property type="entry name" value="THIOL:DISULFIDE INTERCHANGE PROTEIN DSBE"/>
    <property type="match status" value="1"/>
</dbReference>
<dbReference type="SUPFAM" id="SSF52833">
    <property type="entry name" value="Thioredoxin-like"/>
    <property type="match status" value="1"/>
</dbReference>
<evidence type="ECO:0000256" key="5">
    <source>
        <dbReference type="SAM" id="Phobius"/>
    </source>
</evidence>
<name>A0A328AZL9_9CAUL</name>
<keyword evidence="5" id="KW-0472">Membrane</keyword>
<dbReference type="EMBL" id="QFYP01000001">
    <property type="protein sequence ID" value="RAK60363.1"/>
    <property type="molecule type" value="Genomic_DNA"/>
</dbReference>
<evidence type="ECO:0000256" key="4">
    <source>
        <dbReference type="ARBA" id="ARBA00023284"/>
    </source>
</evidence>
<dbReference type="Proteomes" id="UP000249842">
    <property type="component" value="Unassembled WGS sequence"/>
</dbReference>
<feature type="domain" description="Thioredoxin" evidence="6">
    <location>
        <begin position="60"/>
        <end position="203"/>
    </location>
</feature>
<evidence type="ECO:0000259" key="6">
    <source>
        <dbReference type="PROSITE" id="PS51352"/>
    </source>
</evidence>
<dbReference type="PANTHER" id="PTHR42852:SF6">
    <property type="entry name" value="THIOL:DISULFIDE INTERCHANGE PROTEIN DSBE"/>
    <property type="match status" value="1"/>
</dbReference>
<evidence type="ECO:0000313" key="7">
    <source>
        <dbReference type="EMBL" id="RAK60363.1"/>
    </source>
</evidence>
<dbReference type="CDD" id="cd02966">
    <property type="entry name" value="TlpA_like_family"/>
    <property type="match status" value="1"/>
</dbReference>
<dbReference type="InterPro" id="IPR013740">
    <property type="entry name" value="Redoxin"/>
</dbReference>
<keyword evidence="5" id="KW-1133">Transmembrane helix</keyword>
<dbReference type="GO" id="GO:0015036">
    <property type="term" value="F:disulfide oxidoreductase activity"/>
    <property type="evidence" value="ECO:0007669"/>
    <property type="project" value="UniProtKB-ARBA"/>
</dbReference>
<dbReference type="InterPro" id="IPR017937">
    <property type="entry name" value="Thioredoxin_CS"/>
</dbReference>
<evidence type="ECO:0000256" key="3">
    <source>
        <dbReference type="ARBA" id="ARBA00023157"/>
    </source>
</evidence>
<evidence type="ECO:0000256" key="2">
    <source>
        <dbReference type="ARBA" id="ARBA00022748"/>
    </source>
</evidence>
<dbReference type="Gene3D" id="3.40.30.10">
    <property type="entry name" value="Glutaredoxin"/>
    <property type="match status" value="1"/>
</dbReference>
<dbReference type="InterPro" id="IPR050553">
    <property type="entry name" value="Thioredoxin_ResA/DsbE_sf"/>
</dbReference>
<dbReference type="InterPro" id="IPR036249">
    <property type="entry name" value="Thioredoxin-like_sf"/>
</dbReference>
<keyword evidence="2" id="KW-0201">Cytochrome c-type biogenesis</keyword>
<dbReference type="InterPro" id="IPR013766">
    <property type="entry name" value="Thioredoxin_domain"/>
</dbReference>
<keyword evidence="8" id="KW-1185">Reference proteome</keyword>
<comment type="caution">
    <text evidence="7">The sequence shown here is derived from an EMBL/GenBank/DDBJ whole genome shotgun (WGS) entry which is preliminary data.</text>
</comment>
<proteinExistence type="predicted"/>
<comment type="subcellular location">
    <subcellularLocation>
        <location evidence="1">Cell envelope</location>
    </subcellularLocation>
</comment>
<dbReference type="PROSITE" id="PS00194">
    <property type="entry name" value="THIOREDOXIN_1"/>
    <property type="match status" value="1"/>
</dbReference>
<dbReference type="GO" id="GO:0030313">
    <property type="term" value="C:cell envelope"/>
    <property type="evidence" value="ECO:0007669"/>
    <property type="project" value="UniProtKB-SubCell"/>
</dbReference>
<dbReference type="GO" id="GO:0017004">
    <property type="term" value="P:cytochrome complex assembly"/>
    <property type="evidence" value="ECO:0007669"/>
    <property type="project" value="UniProtKB-KW"/>
</dbReference>
<accession>A0A328AZL9</accession>
<sequence length="204" mass="21215">MSDQPAANPRGGVLTWALWCAALLGVAAVLYIIVQASFKPTQPGGLKSVARGEMAKLVVPAEATVGPANTFYDADGKPLRVADLKGKVVVLNLWATWCAPCVAEMPTLAKLQAEYAGKPVEVVAVSVDSPSAVDKAKAFIAQHAPLKYYSDPNMKLPFALKPPAAGMPTTVIYGADGLERGRISGGADWSGADAKALVDRVLAG</sequence>
<protein>
    <submittedName>
        <fullName evidence="7">TlpA family protein disulfide reductase</fullName>
    </submittedName>
</protein>
<keyword evidence="3" id="KW-1015">Disulfide bond</keyword>
<feature type="transmembrane region" description="Helical" evidence="5">
    <location>
        <begin position="16"/>
        <end position="34"/>
    </location>
</feature>
<gene>
    <name evidence="7" type="ORF">DJ021_11375</name>
</gene>
<reference evidence="8" key="1">
    <citation type="submission" date="2018-05" db="EMBL/GenBank/DDBJ databases">
        <authorList>
            <person name="Li X."/>
        </authorList>
    </citation>
    <scope>NUCLEOTIDE SEQUENCE [LARGE SCALE GENOMIC DNA]</scope>
    <source>
        <strain evidence="8">HKS-05</strain>
    </source>
</reference>
<dbReference type="AlphaFoldDB" id="A0A328AZL9"/>
<evidence type="ECO:0000313" key="8">
    <source>
        <dbReference type="Proteomes" id="UP000249842"/>
    </source>
</evidence>
<keyword evidence="4" id="KW-0676">Redox-active center</keyword>
<dbReference type="OrthoDB" id="9799347at2"/>
<dbReference type="Pfam" id="PF08534">
    <property type="entry name" value="Redoxin"/>
    <property type="match status" value="1"/>
</dbReference>
<organism evidence="7 8">
    <name type="scientific">Phenylobacterium hankyongense</name>
    <dbReference type="NCBI Taxonomy" id="1813876"/>
    <lineage>
        <taxon>Bacteria</taxon>
        <taxon>Pseudomonadati</taxon>
        <taxon>Pseudomonadota</taxon>
        <taxon>Alphaproteobacteria</taxon>
        <taxon>Caulobacterales</taxon>
        <taxon>Caulobacteraceae</taxon>
        <taxon>Phenylobacterium</taxon>
    </lineage>
</organism>